<keyword evidence="4" id="KW-1185">Reference proteome</keyword>
<dbReference type="RefSeq" id="WP_096054279.1">
    <property type="nucleotide sequence ID" value="NZ_CP023344.1"/>
</dbReference>
<feature type="transmembrane region" description="Helical" evidence="1">
    <location>
        <begin position="204"/>
        <end position="223"/>
    </location>
</feature>
<accession>A0A290Q2A4</accession>
<evidence type="ECO:0000256" key="1">
    <source>
        <dbReference type="SAM" id="Phobius"/>
    </source>
</evidence>
<organism evidence="3 4">
    <name type="scientific">Nibricoccus aquaticus</name>
    <dbReference type="NCBI Taxonomy" id="2576891"/>
    <lineage>
        <taxon>Bacteria</taxon>
        <taxon>Pseudomonadati</taxon>
        <taxon>Verrucomicrobiota</taxon>
        <taxon>Opitutia</taxon>
        <taxon>Opitutales</taxon>
        <taxon>Opitutaceae</taxon>
        <taxon>Nibricoccus</taxon>
    </lineage>
</organism>
<name>A0A290Q2A4_9BACT</name>
<dbReference type="OrthoDB" id="200422at2"/>
<dbReference type="InterPro" id="IPR025640">
    <property type="entry name" value="GYF_2"/>
</dbReference>
<evidence type="ECO:0000313" key="3">
    <source>
        <dbReference type="EMBL" id="ATC62644.1"/>
    </source>
</evidence>
<reference evidence="3 4" key="1">
    <citation type="submission" date="2017-09" db="EMBL/GenBank/DDBJ databases">
        <title>Complete genome sequence of Verrucomicrobial strain HZ-65, isolated from freshwater.</title>
        <authorList>
            <person name="Choi A."/>
        </authorList>
    </citation>
    <scope>NUCLEOTIDE SEQUENCE [LARGE SCALE GENOMIC DNA]</scope>
    <source>
        <strain evidence="3 4">HZ-65</strain>
    </source>
</reference>
<feature type="transmembrane region" description="Helical" evidence="1">
    <location>
        <begin position="229"/>
        <end position="248"/>
    </location>
</feature>
<dbReference type="AlphaFoldDB" id="A0A290Q2A4"/>
<keyword evidence="1" id="KW-0812">Transmembrane</keyword>
<feature type="transmembrane region" description="Helical" evidence="1">
    <location>
        <begin position="161"/>
        <end position="180"/>
    </location>
</feature>
<dbReference type="EMBL" id="CP023344">
    <property type="protein sequence ID" value="ATC62644.1"/>
    <property type="molecule type" value="Genomic_DNA"/>
</dbReference>
<sequence>MDWFYAEKDERKGPVSENEIASLIASRKIDRDTLVWNQTMSDWKPAGLTPLFPSAAKSPPQLPLSPGQHLCIITGKHFPESQMLKTEHGWVSVEGKDTYYQSIREGAPIPLADGLCNARAHGKYIVIPVVGGKLPLRCIKTNQPVPENLAKRKTLYWCTPWVFLAILANILILAVLYFILRKKVVVDIPLSADGQREVTFKKTIAWLTFFAGIATIIWGGATINSTSHGPIVFIAGFIILLASLVYGGRAAHALRVAKWKGGDAWLTGACPAFLASLPKYP</sequence>
<gene>
    <name evidence="3" type="ORF">CMV30_00920</name>
</gene>
<keyword evidence="1" id="KW-0472">Membrane</keyword>
<proteinExistence type="predicted"/>
<feature type="domain" description="GYF" evidence="2">
    <location>
        <begin position="3"/>
        <end position="48"/>
    </location>
</feature>
<dbReference type="Pfam" id="PF14237">
    <property type="entry name" value="GYF_2"/>
    <property type="match status" value="1"/>
</dbReference>
<protein>
    <recommendedName>
        <fullName evidence="2">GYF domain-containing protein</fullName>
    </recommendedName>
</protein>
<dbReference type="KEGG" id="vbh:CMV30_00920"/>
<dbReference type="Proteomes" id="UP000217265">
    <property type="component" value="Chromosome"/>
</dbReference>
<keyword evidence="1" id="KW-1133">Transmembrane helix</keyword>
<evidence type="ECO:0000259" key="2">
    <source>
        <dbReference type="Pfam" id="PF14237"/>
    </source>
</evidence>
<evidence type="ECO:0000313" key="4">
    <source>
        <dbReference type="Proteomes" id="UP000217265"/>
    </source>
</evidence>